<name>A0ABP9GFR7_9FLAO</name>
<evidence type="ECO:0000256" key="1">
    <source>
        <dbReference type="ARBA" id="ARBA00022723"/>
    </source>
</evidence>
<dbReference type="Pfam" id="PF00581">
    <property type="entry name" value="Rhodanese"/>
    <property type="match status" value="2"/>
</dbReference>
<evidence type="ECO:0000313" key="3">
    <source>
        <dbReference type="EMBL" id="GAA4940918.1"/>
    </source>
</evidence>
<dbReference type="RefSeq" id="WP_345190830.1">
    <property type="nucleotide sequence ID" value="NZ_BAABJJ010000013.1"/>
</dbReference>
<dbReference type="EMBL" id="BAABJJ010000013">
    <property type="protein sequence ID" value="GAA4940918.1"/>
    <property type="molecule type" value="Genomic_DNA"/>
</dbReference>
<organism evidence="3 4">
    <name type="scientific">Algibacter agarivorans</name>
    <dbReference type="NCBI Taxonomy" id="1109741"/>
    <lineage>
        <taxon>Bacteria</taxon>
        <taxon>Pseudomonadati</taxon>
        <taxon>Bacteroidota</taxon>
        <taxon>Flavobacteriia</taxon>
        <taxon>Flavobacteriales</taxon>
        <taxon>Flavobacteriaceae</taxon>
        <taxon>Algibacter</taxon>
    </lineage>
</organism>
<dbReference type="Pfam" id="PF00753">
    <property type="entry name" value="Lactamase_B"/>
    <property type="match status" value="1"/>
</dbReference>
<dbReference type="InterPro" id="IPR044528">
    <property type="entry name" value="POD-like_MBL-fold"/>
</dbReference>
<feature type="domain" description="Rhodanese" evidence="2">
    <location>
        <begin position="275"/>
        <end position="362"/>
    </location>
</feature>
<dbReference type="Gene3D" id="3.40.250.10">
    <property type="entry name" value="Rhodanese-like domain"/>
    <property type="match status" value="2"/>
</dbReference>
<proteinExistence type="predicted"/>
<dbReference type="InterPro" id="IPR051682">
    <property type="entry name" value="Mito_Persulfide_Diox"/>
</dbReference>
<dbReference type="InterPro" id="IPR001279">
    <property type="entry name" value="Metallo-B-lactamas"/>
</dbReference>
<dbReference type="SMART" id="SM00450">
    <property type="entry name" value="RHOD"/>
    <property type="match status" value="2"/>
</dbReference>
<dbReference type="CDD" id="cd00158">
    <property type="entry name" value="RHOD"/>
    <property type="match status" value="2"/>
</dbReference>
<dbReference type="SUPFAM" id="SSF56281">
    <property type="entry name" value="Metallo-hydrolase/oxidoreductase"/>
    <property type="match status" value="1"/>
</dbReference>
<dbReference type="InterPro" id="IPR036866">
    <property type="entry name" value="RibonucZ/Hydroxyglut_hydro"/>
</dbReference>
<dbReference type="InterPro" id="IPR036873">
    <property type="entry name" value="Rhodanese-like_dom_sf"/>
</dbReference>
<dbReference type="CDD" id="cd07724">
    <property type="entry name" value="POD-like_MBL-fold"/>
    <property type="match status" value="1"/>
</dbReference>
<comment type="caution">
    <text evidence="3">The sequence shown here is derived from an EMBL/GenBank/DDBJ whole genome shotgun (WGS) entry which is preliminary data.</text>
</comment>
<gene>
    <name evidence="3" type="ORF">GCM10023314_12250</name>
</gene>
<accession>A0ABP9GFR7</accession>
<dbReference type="SUPFAM" id="SSF52821">
    <property type="entry name" value="Rhodanese/Cell cycle control phosphatase"/>
    <property type="match status" value="2"/>
</dbReference>
<dbReference type="PANTHER" id="PTHR43084:SF1">
    <property type="entry name" value="PERSULFIDE DIOXYGENASE ETHE1, MITOCHONDRIAL"/>
    <property type="match status" value="1"/>
</dbReference>
<dbReference type="SMART" id="SM00849">
    <property type="entry name" value="Lactamase_B"/>
    <property type="match status" value="1"/>
</dbReference>
<dbReference type="PANTHER" id="PTHR43084">
    <property type="entry name" value="PERSULFIDE DIOXYGENASE ETHE1"/>
    <property type="match status" value="1"/>
</dbReference>
<dbReference type="InterPro" id="IPR001763">
    <property type="entry name" value="Rhodanese-like_dom"/>
</dbReference>
<dbReference type="PROSITE" id="PS50206">
    <property type="entry name" value="RHODANESE_3"/>
    <property type="match status" value="2"/>
</dbReference>
<evidence type="ECO:0000313" key="4">
    <source>
        <dbReference type="Proteomes" id="UP001501302"/>
    </source>
</evidence>
<dbReference type="Proteomes" id="UP001501302">
    <property type="component" value="Unassembled WGS sequence"/>
</dbReference>
<sequence length="473" mass="52577">MKVEQIYTSCLAQGAYYIESHGEAAVIDPLREVDQYIAMAKDRKAKIKYVFETHFHADFVSSHIDLAKKTGAIIVYGPTTVKTGFDFVVGEDGQEFKLGNVKIRLLHTPGHTMESSCYLLIDETGKETALFSGDTLFIDDVGRPDLAQKVIAELTQEKLAAHLFDSLRNKIMPLPDHIIIYPGHGAGSACGKKMSDETSDTLGHQKETNYALRADMTKEEFIDDILTGLTPPPGYFPQNVLINIQGYQNIDSVIKKAKTPLTVNAFEKAMLEHCAIIIDTRDAQAFAKGFIPDSYNIGIDGSFANWVGTTIVNTKQAILIVADPGREEEVAKRLARIGFDNALGFLKGGIDAWKKAGKELEMITSITANHLATIKQKEPVAILDVRRASEYNSEHILNAINMPLDYIKNSIKKLDKEKTYYVHCRSGYRSMVFVSILKSMGFKNLIDIKGGIIALKKTKKFNISEYKEPTTLL</sequence>
<keyword evidence="4" id="KW-1185">Reference proteome</keyword>
<reference evidence="4" key="1">
    <citation type="journal article" date="2019" name="Int. J. Syst. Evol. Microbiol.">
        <title>The Global Catalogue of Microorganisms (GCM) 10K type strain sequencing project: providing services to taxonomists for standard genome sequencing and annotation.</title>
        <authorList>
            <consortium name="The Broad Institute Genomics Platform"/>
            <consortium name="The Broad Institute Genome Sequencing Center for Infectious Disease"/>
            <person name="Wu L."/>
            <person name="Ma J."/>
        </authorList>
    </citation>
    <scope>NUCLEOTIDE SEQUENCE [LARGE SCALE GENOMIC DNA]</scope>
    <source>
        <strain evidence="4">JCM 18285</strain>
    </source>
</reference>
<keyword evidence="1" id="KW-0479">Metal-binding</keyword>
<evidence type="ECO:0000259" key="2">
    <source>
        <dbReference type="PROSITE" id="PS50206"/>
    </source>
</evidence>
<feature type="domain" description="Rhodanese" evidence="2">
    <location>
        <begin position="376"/>
        <end position="460"/>
    </location>
</feature>
<dbReference type="Gene3D" id="3.60.15.10">
    <property type="entry name" value="Ribonuclease Z/Hydroxyacylglutathione hydrolase-like"/>
    <property type="match status" value="1"/>
</dbReference>
<protein>
    <submittedName>
        <fullName evidence="3">MBL fold metallo-hydrolase</fullName>
    </submittedName>
</protein>